<dbReference type="PANTHER" id="PTHR41291:SF1">
    <property type="entry name" value="DNA ALKYLATION REPAIR PROTEIN"/>
    <property type="match status" value="1"/>
</dbReference>
<proteinExistence type="predicted"/>
<reference evidence="1 2" key="1">
    <citation type="submission" date="2024-03" db="EMBL/GenBank/DDBJ databases">
        <title>Mouse gut bacterial collection (mGBC) of GemPharmatech.</title>
        <authorList>
            <person name="He Y."/>
            <person name="Dong L."/>
            <person name="Wu D."/>
            <person name="Gao X."/>
            <person name="Lin Z."/>
        </authorList>
    </citation>
    <scope>NUCLEOTIDE SEQUENCE [LARGE SCALE GENOMIC DNA]</scope>
    <source>
        <strain evidence="1 2">54-13</strain>
    </source>
</reference>
<dbReference type="InterPro" id="IPR016024">
    <property type="entry name" value="ARM-type_fold"/>
</dbReference>
<dbReference type="Proteomes" id="UP001565200">
    <property type="component" value="Unassembled WGS sequence"/>
</dbReference>
<dbReference type="Gene3D" id="1.25.10.90">
    <property type="match status" value="1"/>
</dbReference>
<keyword evidence="2" id="KW-1185">Reference proteome</keyword>
<dbReference type="SUPFAM" id="SSF48371">
    <property type="entry name" value="ARM repeat"/>
    <property type="match status" value="1"/>
</dbReference>
<evidence type="ECO:0000313" key="2">
    <source>
        <dbReference type="Proteomes" id="UP001565200"/>
    </source>
</evidence>
<dbReference type="EMBL" id="JBCLPP010000014">
    <property type="protein sequence ID" value="MEY8245239.1"/>
    <property type="molecule type" value="Genomic_DNA"/>
</dbReference>
<gene>
    <name evidence="1" type="ORF">AAK873_06360</name>
</gene>
<dbReference type="InterPro" id="IPR014825">
    <property type="entry name" value="DNA_alkylation"/>
</dbReference>
<sequence>MTQFNKMQEVKHRLYAMRNGAVADYMRRMGAPYKIIFGVNLPHLSEIASETVPSQELARQLWANSSTRESMLLAPMIFPREEMDINTAREWANAVPTAEVADVLCIKLLKHLPFARMLADELIVSDTDMNRYTALRLMFNLLPEGKAEIKAYATAELNRDAELTRYISHALIEEIDFLSNEL</sequence>
<comment type="caution">
    <text evidence="1">The sequence shown here is derived from an EMBL/GenBank/DDBJ whole genome shotgun (WGS) entry which is preliminary data.</text>
</comment>
<dbReference type="RefSeq" id="WP_121699567.1">
    <property type="nucleotide sequence ID" value="NZ_JBCLPP010000014.1"/>
</dbReference>
<name>A0ABV4CV42_9BACT</name>
<dbReference type="PANTHER" id="PTHR41291">
    <property type="entry name" value="DNA ALKYLATION REPAIR PROTEIN"/>
    <property type="match status" value="1"/>
</dbReference>
<protein>
    <submittedName>
        <fullName evidence="1">DNA alkylation repair protein</fullName>
    </submittedName>
</protein>
<evidence type="ECO:0000313" key="1">
    <source>
        <dbReference type="EMBL" id="MEY8245239.1"/>
    </source>
</evidence>
<dbReference type="Pfam" id="PF08713">
    <property type="entry name" value="DNA_alkylation"/>
    <property type="match status" value="1"/>
</dbReference>
<accession>A0ABV4CV42</accession>
<organism evidence="1 2">
    <name type="scientific">Heminiphilus faecis</name>
    <dbReference type="NCBI Taxonomy" id="2601703"/>
    <lineage>
        <taxon>Bacteria</taxon>
        <taxon>Pseudomonadati</taxon>
        <taxon>Bacteroidota</taxon>
        <taxon>Bacteroidia</taxon>
        <taxon>Bacteroidales</taxon>
        <taxon>Muribaculaceae</taxon>
        <taxon>Heminiphilus</taxon>
    </lineage>
</organism>